<proteinExistence type="predicted"/>
<sequence>MHGKQTNSSEVLKILLNFQYLMIAASITESDINPPNNYYEMQYNVVRIDTRGAQRRAYAAFCTHPLLNLLLGGLHRHMRILFHMNLFYQDKFLFCSLKLITCITEANNKCGLFNIFILTKTQTFIVQCQ</sequence>
<evidence type="ECO:0000313" key="1">
    <source>
        <dbReference type="EMBL" id="JAD92832.1"/>
    </source>
</evidence>
<name>A0A0A9EA18_ARUDO</name>
<dbReference type="EMBL" id="GBRH01205063">
    <property type="protein sequence ID" value="JAD92832.1"/>
    <property type="molecule type" value="Transcribed_RNA"/>
</dbReference>
<organism evidence="1">
    <name type="scientific">Arundo donax</name>
    <name type="common">Giant reed</name>
    <name type="synonym">Donax arundinaceus</name>
    <dbReference type="NCBI Taxonomy" id="35708"/>
    <lineage>
        <taxon>Eukaryota</taxon>
        <taxon>Viridiplantae</taxon>
        <taxon>Streptophyta</taxon>
        <taxon>Embryophyta</taxon>
        <taxon>Tracheophyta</taxon>
        <taxon>Spermatophyta</taxon>
        <taxon>Magnoliopsida</taxon>
        <taxon>Liliopsida</taxon>
        <taxon>Poales</taxon>
        <taxon>Poaceae</taxon>
        <taxon>PACMAD clade</taxon>
        <taxon>Arundinoideae</taxon>
        <taxon>Arundineae</taxon>
        <taxon>Arundo</taxon>
    </lineage>
</organism>
<dbReference type="AlphaFoldDB" id="A0A0A9EA18"/>
<protein>
    <submittedName>
        <fullName evidence="1">Uncharacterized protein</fullName>
    </submittedName>
</protein>
<accession>A0A0A9EA18</accession>
<reference evidence="1" key="2">
    <citation type="journal article" date="2015" name="Data Brief">
        <title>Shoot transcriptome of the giant reed, Arundo donax.</title>
        <authorList>
            <person name="Barrero R.A."/>
            <person name="Guerrero F.D."/>
            <person name="Moolhuijzen P."/>
            <person name="Goolsby J.A."/>
            <person name="Tidwell J."/>
            <person name="Bellgard S.E."/>
            <person name="Bellgard M.I."/>
        </authorList>
    </citation>
    <scope>NUCLEOTIDE SEQUENCE</scope>
    <source>
        <tissue evidence="1">Shoot tissue taken approximately 20 cm above the soil surface</tissue>
    </source>
</reference>
<reference evidence="1" key="1">
    <citation type="submission" date="2014-09" db="EMBL/GenBank/DDBJ databases">
        <authorList>
            <person name="Magalhaes I.L.F."/>
            <person name="Oliveira U."/>
            <person name="Santos F.R."/>
            <person name="Vidigal T.H.D.A."/>
            <person name="Brescovit A.D."/>
            <person name="Santos A.J."/>
        </authorList>
    </citation>
    <scope>NUCLEOTIDE SEQUENCE</scope>
    <source>
        <tissue evidence="1">Shoot tissue taken approximately 20 cm above the soil surface</tissue>
    </source>
</reference>